<evidence type="ECO:0000313" key="3">
    <source>
        <dbReference type="EMBL" id="AHW65670.1"/>
    </source>
</evidence>
<dbReference type="GO" id="GO:0006508">
    <property type="term" value="P:proteolysis"/>
    <property type="evidence" value="ECO:0007669"/>
    <property type="project" value="InterPro"/>
</dbReference>
<dbReference type="GO" id="GO:0008270">
    <property type="term" value="F:zinc ion binding"/>
    <property type="evidence" value="ECO:0007669"/>
    <property type="project" value="InterPro"/>
</dbReference>
<keyword evidence="3" id="KW-0614">Plasmid</keyword>
<dbReference type="PRINTS" id="PR00480">
    <property type="entry name" value="ASTACIN"/>
</dbReference>
<dbReference type="OrthoDB" id="5289073at2"/>
<feature type="domain" description="Peptidase metallopeptidase" evidence="2">
    <location>
        <begin position="88"/>
        <end position="242"/>
    </location>
</feature>
<dbReference type="EMBL" id="CP006843">
    <property type="protein sequence ID" value="AHW65670.1"/>
    <property type="molecule type" value="Genomic_DNA"/>
</dbReference>
<dbReference type="Gene3D" id="3.40.390.10">
    <property type="entry name" value="Collagenase (Catalytic Domain)"/>
    <property type="match status" value="1"/>
</dbReference>
<dbReference type="InterPro" id="IPR024079">
    <property type="entry name" value="MetalloPept_cat_dom_sf"/>
</dbReference>
<reference evidence="3 4" key="1">
    <citation type="journal article" date="2015" name="Int. J. Syst. Evol. Microbiol.">
        <title>Revisiting Corynebacterium glyciniphilum (ex Kubota et al., 1972) sp. nov., nom. rev., isolated from putrefied banana.</title>
        <authorList>
            <person name="Al-Dilaimi A."/>
            <person name="Bednarz H."/>
            <person name="Lomker A."/>
            <person name="Niehaus K."/>
            <person name="Kalinowski J."/>
            <person name="Ruckert C."/>
        </authorList>
    </citation>
    <scope>NUCLEOTIDE SEQUENCE [LARGE SCALE GENOMIC DNA]</scope>
    <source>
        <strain evidence="3">AJ 3170</strain>
        <plasmid evidence="4">Plasmid pCgly1</plasmid>
    </source>
</reference>
<dbReference type="InterPro" id="IPR001506">
    <property type="entry name" value="Peptidase_M12A"/>
</dbReference>
<keyword evidence="1" id="KW-0732">Signal</keyword>
<name>X5EE48_9CORY</name>
<evidence type="ECO:0000313" key="4">
    <source>
        <dbReference type="Proteomes" id="UP000023703"/>
    </source>
</evidence>
<sequence>MKTLFAAVAVTVATLPVAQAHDADAGIAARPSFEQFEASTPQDPYGQYIVDGDTPIRNVTELRAFYDSLPGHTSNSNELTVNTDRYGQPTLWDTNTVRNLTYCVSDKFADRKDSVIQAIDQGAKIWEDASSAIDFVYDASQDDTCTTSNNDVVFSVEPVVTNNYIARAFFPDSPKSVRNVLVADSLTTSGWDPGAIMAHELGHALGFRHEHTRPEAGTCFEDNNWLPLTEYDDVSIMHYPQCNGGSQDLSFSALDATGVQSAYGV</sequence>
<dbReference type="SMART" id="SM00235">
    <property type="entry name" value="ZnMc"/>
    <property type="match status" value="1"/>
</dbReference>
<accession>X5EE48</accession>
<dbReference type="GO" id="GO:0004222">
    <property type="term" value="F:metalloendopeptidase activity"/>
    <property type="evidence" value="ECO:0007669"/>
    <property type="project" value="InterPro"/>
</dbReference>
<dbReference type="AlphaFoldDB" id="X5EE48"/>
<keyword evidence="4" id="KW-1185">Reference proteome</keyword>
<dbReference type="SUPFAM" id="SSF55486">
    <property type="entry name" value="Metalloproteases ('zincins'), catalytic domain"/>
    <property type="match status" value="1"/>
</dbReference>
<dbReference type="InterPro" id="IPR006026">
    <property type="entry name" value="Peptidase_Metallo"/>
</dbReference>
<feature type="signal peptide" evidence="1">
    <location>
        <begin position="1"/>
        <end position="20"/>
    </location>
</feature>
<dbReference type="Proteomes" id="UP000023703">
    <property type="component" value="Plasmid pCgly1"/>
</dbReference>
<dbReference type="eggNOG" id="COG1520">
    <property type="taxonomic scope" value="Bacteria"/>
</dbReference>
<feature type="chain" id="PRO_5004956281" description="Peptidase metallopeptidase domain-containing protein" evidence="1">
    <location>
        <begin position="21"/>
        <end position="265"/>
    </location>
</feature>
<protein>
    <recommendedName>
        <fullName evidence="2">Peptidase metallopeptidase domain-containing protein</fullName>
    </recommendedName>
</protein>
<evidence type="ECO:0000259" key="2">
    <source>
        <dbReference type="SMART" id="SM00235"/>
    </source>
</evidence>
<dbReference type="RefSeq" id="WP_052541067.1">
    <property type="nucleotide sequence ID" value="NZ_CP006843.1"/>
</dbReference>
<evidence type="ECO:0000256" key="1">
    <source>
        <dbReference type="SAM" id="SignalP"/>
    </source>
</evidence>
<gene>
    <name evidence="3" type="ORF">CGLY_16485</name>
</gene>
<organism evidence="3 4">
    <name type="scientific">Corynebacterium glyciniphilum AJ 3170</name>
    <dbReference type="NCBI Taxonomy" id="1404245"/>
    <lineage>
        <taxon>Bacteria</taxon>
        <taxon>Bacillati</taxon>
        <taxon>Actinomycetota</taxon>
        <taxon>Actinomycetes</taxon>
        <taxon>Mycobacteriales</taxon>
        <taxon>Corynebacteriaceae</taxon>
        <taxon>Corynebacterium</taxon>
    </lineage>
</organism>
<geneLocation type="plasmid" evidence="3 4">
    <name>pCgly1</name>
</geneLocation>
<dbReference type="KEGG" id="cgy:CGLY_16485"/>
<dbReference type="HOGENOM" id="CLU_073010_0_0_11"/>
<proteinExistence type="predicted"/>